<protein>
    <submittedName>
        <fullName evidence="2">Uncharacterized protein</fullName>
    </submittedName>
</protein>
<reference evidence="2 3" key="1">
    <citation type="submission" date="2021-06" db="EMBL/GenBank/DDBJ databases">
        <authorList>
            <person name="Palmer J.M."/>
        </authorList>
    </citation>
    <scope>NUCLEOTIDE SEQUENCE [LARGE SCALE GENOMIC DNA]</scope>
    <source>
        <strain evidence="2 3">AS_MEX2019</strain>
        <tissue evidence="2">Muscle</tissue>
    </source>
</reference>
<comment type="caution">
    <text evidence="2">The sequence shown here is derived from an EMBL/GenBank/DDBJ whole genome shotgun (WGS) entry which is preliminary data.</text>
</comment>
<gene>
    <name evidence="2" type="ORF">AMECASPLE_034278</name>
</gene>
<organism evidence="2 3">
    <name type="scientific">Ameca splendens</name>
    <dbReference type="NCBI Taxonomy" id="208324"/>
    <lineage>
        <taxon>Eukaryota</taxon>
        <taxon>Metazoa</taxon>
        <taxon>Chordata</taxon>
        <taxon>Craniata</taxon>
        <taxon>Vertebrata</taxon>
        <taxon>Euteleostomi</taxon>
        <taxon>Actinopterygii</taxon>
        <taxon>Neopterygii</taxon>
        <taxon>Teleostei</taxon>
        <taxon>Neoteleostei</taxon>
        <taxon>Acanthomorphata</taxon>
        <taxon>Ovalentaria</taxon>
        <taxon>Atherinomorphae</taxon>
        <taxon>Cyprinodontiformes</taxon>
        <taxon>Goodeidae</taxon>
        <taxon>Ameca</taxon>
    </lineage>
</organism>
<name>A0ABV0Z758_9TELE</name>
<sequence length="140" mass="15799">MNLRVVNHFMTQWFKIILCFKKPHFDITKVVIIQSSQTVERGTGSPGKEETARTSQVHMGKNTLATKDWWQAPKYSSQVHTISQRSGTPVVVSSGSRRTSGGQAQNDTPNSQHQRLTLILSLHKTFSLYESISPVSQRIF</sequence>
<accession>A0ABV0Z758</accession>
<feature type="compositionally biased region" description="Polar residues" evidence="1">
    <location>
        <begin position="103"/>
        <end position="112"/>
    </location>
</feature>
<evidence type="ECO:0000313" key="2">
    <source>
        <dbReference type="EMBL" id="MEQ2301278.1"/>
    </source>
</evidence>
<proteinExistence type="predicted"/>
<dbReference type="Proteomes" id="UP001469553">
    <property type="component" value="Unassembled WGS sequence"/>
</dbReference>
<dbReference type="EMBL" id="JAHRIP010051844">
    <property type="protein sequence ID" value="MEQ2301278.1"/>
    <property type="molecule type" value="Genomic_DNA"/>
</dbReference>
<feature type="compositionally biased region" description="Low complexity" evidence="1">
    <location>
        <begin position="85"/>
        <end position="102"/>
    </location>
</feature>
<feature type="region of interest" description="Disordered" evidence="1">
    <location>
        <begin position="80"/>
        <end position="112"/>
    </location>
</feature>
<keyword evidence="3" id="KW-1185">Reference proteome</keyword>
<evidence type="ECO:0000256" key="1">
    <source>
        <dbReference type="SAM" id="MobiDB-lite"/>
    </source>
</evidence>
<evidence type="ECO:0000313" key="3">
    <source>
        <dbReference type="Proteomes" id="UP001469553"/>
    </source>
</evidence>